<organism evidence="3">
    <name type="scientific">Glycine max</name>
    <name type="common">Soybean</name>
    <name type="synonym">Glycine hispida</name>
    <dbReference type="NCBI Taxonomy" id="3847"/>
    <lineage>
        <taxon>Eukaryota</taxon>
        <taxon>Viridiplantae</taxon>
        <taxon>Streptophyta</taxon>
        <taxon>Embryophyta</taxon>
        <taxon>Tracheophyta</taxon>
        <taxon>Spermatophyta</taxon>
        <taxon>Magnoliopsida</taxon>
        <taxon>eudicotyledons</taxon>
        <taxon>Gunneridae</taxon>
        <taxon>Pentapetalae</taxon>
        <taxon>rosids</taxon>
        <taxon>fabids</taxon>
        <taxon>Fabales</taxon>
        <taxon>Fabaceae</taxon>
        <taxon>Papilionoideae</taxon>
        <taxon>50 kb inversion clade</taxon>
        <taxon>NPAAA clade</taxon>
        <taxon>indigoferoid/millettioid clade</taxon>
        <taxon>Phaseoleae</taxon>
        <taxon>Glycine</taxon>
        <taxon>Glycine subgen. Soja</taxon>
    </lineage>
</organism>
<dbReference type="EMBL" id="CM000852">
    <property type="protein sequence ID" value="KRG96032.1"/>
    <property type="molecule type" value="Genomic_DNA"/>
</dbReference>
<reference evidence="2" key="3">
    <citation type="submission" date="2018-07" db="EMBL/GenBank/DDBJ databases">
        <title>WGS assembly of Glycine max.</title>
        <authorList>
            <person name="Schmutz J."/>
            <person name="Cannon S."/>
            <person name="Schlueter J."/>
            <person name="Ma J."/>
            <person name="Mitros T."/>
            <person name="Nelson W."/>
            <person name="Hyten D."/>
            <person name="Song Q."/>
            <person name="Thelen J."/>
            <person name="Cheng J."/>
            <person name="Xu D."/>
            <person name="Hellsten U."/>
            <person name="May G."/>
            <person name="Yu Y."/>
            <person name="Sakurai T."/>
            <person name="Umezawa T."/>
            <person name="Bhattacharyya M."/>
            <person name="Sandhu D."/>
            <person name="Valliyodan B."/>
            <person name="Lindquist E."/>
            <person name="Peto M."/>
            <person name="Grant D."/>
            <person name="Shu S."/>
            <person name="Goodstein D."/>
            <person name="Barry K."/>
            <person name="Futrell-Griggs M."/>
            <person name="Abernathy B."/>
            <person name="Du J."/>
            <person name="Tian Z."/>
            <person name="Zhu L."/>
            <person name="Gill N."/>
            <person name="Joshi T."/>
            <person name="Libault M."/>
            <person name="Sethuraman A."/>
            <person name="Zhang X."/>
            <person name="Shinozaki K."/>
            <person name="Nguyen H."/>
            <person name="Wing R."/>
            <person name="Cregan P."/>
            <person name="Specht J."/>
            <person name="Grimwood J."/>
            <person name="Rokhsar D."/>
            <person name="Stacey G."/>
            <person name="Shoemaker R."/>
            <person name="Jackson S."/>
        </authorList>
    </citation>
    <scope>NUCLEOTIDE SEQUENCE</scope>
    <source>
        <tissue evidence="2">Callus</tissue>
    </source>
</reference>
<dbReference type="HOGENOM" id="CLU_2311211_0_0_1"/>
<accession>K7MZ31</accession>
<dbReference type="EnsemblPlants" id="KRG96032">
    <property type="protein sequence ID" value="KRG96032"/>
    <property type="gene ID" value="GLYMA_19G185100"/>
</dbReference>
<evidence type="ECO:0000256" key="1">
    <source>
        <dbReference type="SAM" id="SignalP"/>
    </source>
</evidence>
<reference evidence="3" key="2">
    <citation type="submission" date="2018-02" db="UniProtKB">
        <authorList>
            <consortium name="EnsemblPlants"/>
        </authorList>
    </citation>
    <scope>IDENTIFICATION</scope>
    <source>
        <strain evidence="3">Williams 82</strain>
    </source>
</reference>
<protein>
    <submittedName>
        <fullName evidence="2 3">Uncharacterized protein</fullName>
    </submittedName>
</protein>
<evidence type="ECO:0000313" key="2">
    <source>
        <dbReference type="EMBL" id="KRG96032.1"/>
    </source>
</evidence>
<dbReference type="KEGG" id="gmx:102664707"/>
<dbReference type="OrthoDB" id="5600418at2759"/>
<dbReference type="Proteomes" id="UP000008827">
    <property type="component" value="Chromosome 19"/>
</dbReference>
<dbReference type="Gene3D" id="3.30.40.10">
    <property type="entry name" value="Zinc/RING finger domain, C3HC4 (zinc finger)"/>
    <property type="match status" value="1"/>
</dbReference>
<dbReference type="GeneID" id="102664707"/>
<name>K7MZ31_SOYBN</name>
<gene>
    <name evidence="3" type="primary">LOC102664707</name>
    <name evidence="2" type="ORF">GLYMA_19G185100</name>
</gene>
<feature type="signal peptide" evidence="1">
    <location>
        <begin position="1"/>
        <end position="17"/>
    </location>
</feature>
<sequence length="100" mass="11815">MSLSFALFAWTFGPVGGEHHICCLPCGHIYDMSSIQKWLQHRRNSNKIIQSLEAKSTALESKDNDWRKKEAEWHKREASLHLQVEKLTQEPRRWNSFIEH</sequence>
<evidence type="ECO:0000313" key="4">
    <source>
        <dbReference type="Proteomes" id="UP000008827"/>
    </source>
</evidence>
<feature type="chain" id="PRO_5014582037" evidence="1">
    <location>
        <begin position="18"/>
        <end position="100"/>
    </location>
</feature>
<dbReference type="AlphaFoldDB" id="K7MZ31"/>
<keyword evidence="1" id="KW-0732">Signal</keyword>
<dbReference type="Gramene" id="KRG96032">
    <property type="protein sequence ID" value="KRG96032"/>
    <property type="gene ID" value="GLYMA_19G185100"/>
</dbReference>
<evidence type="ECO:0000313" key="3">
    <source>
        <dbReference type="EnsemblPlants" id="KRG96032"/>
    </source>
</evidence>
<dbReference type="SUPFAM" id="SSF57850">
    <property type="entry name" value="RING/U-box"/>
    <property type="match status" value="1"/>
</dbReference>
<keyword evidence="4" id="KW-1185">Reference proteome</keyword>
<reference evidence="2 3" key="1">
    <citation type="journal article" date="2010" name="Nature">
        <title>Genome sequence of the palaeopolyploid soybean.</title>
        <authorList>
            <person name="Schmutz J."/>
            <person name="Cannon S.B."/>
            <person name="Schlueter J."/>
            <person name="Ma J."/>
            <person name="Mitros T."/>
            <person name="Nelson W."/>
            <person name="Hyten D.L."/>
            <person name="Song Q."/>
            <person name="Thelen J.J."/>
            <person name="Cheng J."/>
            <person name="Xu D."/>
            <person name="Hellsten U."/>
            <person name="May G.D."/>
            <person name="Yu Y."/>
            <person name="Sakurai T."/>
            <person name="Umezawa T."/>
            <person name="Bhattacharyya M.K."/>
            <person name="Sandhu D."/>
            <person name="Valliyodan B."/>
            <person name="Lindquist E."/>
            <person name="Peto M."/>
            <person name="Grant D."/>
            <person name="Shu S."/>
            <person name="Goodstein D."/>
            <person name="Barry K."/>
            <person name="Futrell-Griggs M."/>
            <person name="Abernathy B."/>
            <person name="Du J."/>
            <person name="Tian Z."/>
            <person name="Zhu L."/>
            <person name="Gill N."/>
            <person name="Joshi T."/>
            <person name="Libault M."/>
            <person name="Sethuraman A."/>
            <person name="Zhang X.-C."/>
            <person name="Shinozaki K."/>
            <person name="Nguyen H.T."/>
            <person name="Wing R.A."/>
            <person name="Cregan P."/>
            <person name="Specht J."/>
            <person name="Grimwood J."/>
            <person name="Rokhsar D."/>
            <person name="Stacey G."/>
            <person name="Shoemaker R.C."/>
            <person name="Jackson S.A."/>
        </authorList>
    </citation>
    <scope>NUCLEOTIDE SEQUENCE [LARGE SCALE GENOMIC DNA]</scope>
    <source>
        <strain evidence="3">cv. Williams 82</strain>
        <tissue evidence="2">Callus</tissue>
    </source>
</reference>
<proteinExistence type="predicted"/>
<dbReference type="SMR" id="K7MZ31"/>
<dbReference type="InterPro" id="IPR013083">
    <property type="entry name" value="Znf_RING/FYVE/PHD"/>
</dbReference>
<dbReference type="RefSeq" id="XP_006604585.1">
    <property type="nucleotide sequence ID" value="XM_006604522.4"/>
</dbReference>
<dbReference type="STRING" id="3847.K7MZ31"/>
<dbReference type="PaxDb" id="3847-GLYMA19G36891.1"/>